<organism evidence="6 7">
    <name type="scientific">Salinispira pacifica</name>
    <dbReference type="NCBI Taxonomy" id="1307761"/>
    <lineage>
        <taxon>Bacteria</taxon>
        <taxon>Pseudomonadati</taxon>
        <taxon>Spirochaetota</taxon>
        <taxon>Spirochaetia</taxon>
        <taxon>Spirochaetales</taxon>
        <taxon>Spirochaetaceae</taxon>
        <taxon>Salinispira</taxon>
    </lineage>
</organism>
<feature type="binding site" evidence="3">
    <location>
        <position position="230"/>
    </location>
    <ligand>
        <name>substrate</name>
    </ligand>
</feature>
<dbReference type="PATRIC" id="fig|1307761.3.peg.1005"/>
<comment type="PTM">
    <text evidence="1">Carboxylation allows a single lysine to coordinate two zinc ions.</text>
</comment>
<dbReference type="InterPro" id="IPR006680">
    <property type="entry name" value="Amidohydro-rel"/>
</dbReference>
<keyword evidence="1" id="KW-0645">Protease</keyword>
<dbReference type="eggNOG" id="COG0044">
    <property type="taxonomic scope" value="Bacteria"/>
</dbReference>
<evidence type="ECO:0000256" key="3">
    <source>
        <dbReference type="PIRSR" id="PIRSR001238-2"/>
    </source>
</evidence>
<dbReference type="InterPro" id="IPR010229">
    <property type="entry name" value="Pept_M38_dipep"/>
</dbReference>
<dbReference type="OrthoDB" id="9775607at2"/>
<dbReference type="Pfam" id="PF01979">
    <property type="entry name" value="Amidohydro_1"/>
    <property type="match status" value="1"/>
</dbReference>
<feature type="binding site" evidence="4">
    <location>
        <position position="288"/>
    </location>
    <ligand>
        <name>Zn(2+)</name>
        <dbReference type="ChEBI" id="CHEBI:29105"/>
        <label>1</label>
        <note>catalytic</note>
    </ligand>
</feature>
<dbReference type="GO" id="GO:0046872">
    <property type="term" value="F:metal ion binding"/>
    <property type="evidence" value="ECO:0007669"/>
    <property type="project" value="UniProtKB-KW"/>
</dbReference>
<evidence type="ECO:0000313" key="6">
    <source>
        <dbReference type="EMBL" id="AHC14425.1"/>
    </source>
</evidence>
<dbReference type="STRING" id="1307761.L21SP2_1007"/>
<dbReference type="InterPro" id="IPR011059">
    <property type="entry name" value="Metal-dep_hydrolase_composite"/>
</dbReference>
<keyword evidence="1 4" id="KW-0862">Zinc</keyword>
<keyword evidence="1 6" id="KW-0378">Hydrolase</keyword>
<dbReference type="PIRSF" id="PIRSF001238">
    <property type="entry name" value="IadA"/>
    <property type="match status" value="1"/>
</dbReference>
<evidence type="ECO:0000256" key="4">
    <source>
        <dbReference type="PIRSR" id="PIRSR001238-3"/>
    </source>
</evidence>
<evidence type="ECO:0000313" key="7">
    <source>
        <dbReference type="Proteomes" id="UP000018680"/>
    </source>
</evidence>
<sequence>MYIIKNIDIYAPAALGRKDILVGGTQILAIEESLEALVSSLPRGRVRVIDGSGSIAIPGLVDNHLHITGGGGEGGFTSRTPEMEFSRIAAAGVTSVVGTLGTDASTRSMNNLLAKVKALREQGISAWCYSGNYQLPLRTVTGNLTDDIVLIEEIIGAGEVAIADHRSSQPSPAELTRLASQARVGGLLSGKAGTLNIHVGAGTEGISLLEEAVAGSEIPRTQFVPTHMGRDQALLNQGISWALAGGYVDFTACTVQQFLDEGEIRCSSALNMLLDNGVPLDRISFSSDAGGSLPDFNEQGEYQGMTVGSCTSLLDEVRLAVHVEGLDLPTALAPVTENPAKRLKLQGKGRLQAGNDADLVILDQQSLKPLQVFARGTLISEGGADS</sequence>
<dbReference type="PANTHER" id="PTHR11647:SF1">
    <property type="entry name" value="COLLAPSIN RESPONSE MEDIATOR PROTEIN"/>
    <property type="match status" value="1"/>
</dbReference>
<dbReference type="SUPFAM" id="SSF51338">
    <property type="entry name" value="Composite domain of metallo-dependent hydrolases"/>
    <property type="match status" value="1"/>
</dbReference>
<feature type="binding site" evidence="4">
    <location>
        <position position="66"/>
    </location>
    <ligand>
        <name>Zn(2+)</name>
        <dbReference type="ChEBI" id="CHEBI:29105"/>
        <label>1</label>
        <note>catalytic</note>
    </ligand>
</feature>
<feature type="binding site" evidence="3">
    <location>
        <position position="133"/>
    </location>
    <ligand>
        <name>substrate</name>
    </ligand>
</feature>
<proteinExistence type="inferred from homology"/>
<dbReference type="GO" id="GO:0016810">
    <property type="term" value="F:hydrolase activity, acting on carbon-nitrogen (but not peptide) bonds"/>
    <property type="evidence" value="ECO:0007669"/>
    <property type="project" value="InterPro"/>
</dbReference>
<comment type="subcellular location">
    <subcellularLocation>
        <location evidence="1">Cytoplasm</location>
    </subcellularLocation>
</comment>
<dbReference type="PANTHER" id="PTHR11647">
    <property type="entry name" value="HYDRANTOINASE/DIHYDROPYRIMIDINASE FAMILY MEMBER"/>
    <property type="match status" value="1"/>
</dbReference>
<evidence type="ECO:0000256" key="2">
    <source>
        <dbReference type="PIRSR" id="PIRSR001238-1"/>
    </source>
</evidence>
<dbReference type="RefSeq" id="WP_024267355.1">
    <property type="nucleotide sequence ID" value="NC_023035.1"/>
</dbReference>
<dbReference type="NCBIfam" id="TIGR01975">
    <property type="entry name" value="isoAsp_dipep"/>
    <property type="match status" value="1"/>
</dbReference>
<dbReference type="EC" id="3.4.19.-" evidence="1"/>
<keyword evidence="1 4" id="KW-0479">Metal-binding</keyword>
<feature type="binding site" evidence="4">
    <location>
        <position position="227"/>
    </location>
    <ligand>
        <name>Zn(2+)</name>
        <dbReference type="ChEBI" id="CHEBI:29105"/>
        <label>2</label>
        <note>catalytic</note>
    </ligand>
</feature>
<dbReference type="Gene3D" id="2.30.40.10">
    <property type="entry name" value="Urease, subunit C, domain 1"/>
    <property type="match status" value="1"/>
</dbReference>
<dbReference type="SUPFAM" id="SSF51556">
    <property type="entry name" value="Metallo-dependent hydrolases"/>
    <property type="match status" value="1"/>
</dbReference>
<feature type="binding site" evidence="3">
    <location>
        <position position="166"/>
    </location>
    <ligand>
        <name>substrate</name>
    </ligand>
</feature>
<dbReference type="EMBL" id="CP006939">
    <property type="protein sequence ID" value="AHC14425.1"/>
    <property type="molecule type" value="Genomic_DNA"/>
</dbReference>
<comment type="function">
    <text evidence="1">Catalyzes the hydrolytic cleavage of a subset of L-isoaspartyl (L-beta-aspartyl) dipeptides. Used to degrade proteins damaged by L-isoaspartyl residues formation.</text>
</comment>
<keyword evidence="1" id="KW-0482">Metalloprotease</keyword>
<protein>
    <recommendedName>
        <fullName evidence="1">Isoaspartyl dipeptidase</fullName>
        <ecNumber evidence="1">3.4.19.-</ecNumber>
    </recommendedName>
</protein>
<dbReference type="AlphaFoldDB" id="V5WFK8"/>
<keyword evidence="7" id="KW-1185">Reference proteome</keyword>
<dbReference type="Gene3D" id="3.20.20.140">
    <property type="entry name" value="Metal-dependent hydrolases"/>
    <property type="match status" value="1"/>
</dbReference>
<dbReference type="GO" id="GO:0008798">
    <property type="term" value="F:beta-aspartyl-peptidase activity"/>
    <property type="evidence" value="ECO:0007669"/>
    <property type="project" value="InterPro"/>
</dbReference>
<dbReference type="KEGG" id="slr:L21SP2_1007"/>
<comment type="similarity">
    <text evidence="1">Belongs to the peptidase M38 family.</text>
</comment>
<feature type="binding site" evidence="3">
    <location>
        <begin position="71"/>
        <end position="73"/>
    </location>
    <ligand>
        <name>substrate</name>
    </ligand>
</feature>
<dbReference type="InterPro" id="IPR050378">
    <property type="entry name" value="Metallo-dep_Hydrolases_sf"/>
</dbReference>
<name>V5WFK8_9SPIO</name>
<dbReference type="GO" id="GO:0006508">
    <property type="term" value="P:proteolysis"/>
    <property type="evidence" value="ECO:0007669"/>
    <property type="project" value="UniProtKB-KW"/>
</dbReference>
<dbReference type="Proteomes" id="UP000018680">
    <property type="component" value="Chromosome"/>
</dbReference>
<feature type="binding site" evidence="4">
    <location>
        <position position="64"/>
    </location>
    <ligand>
        <name>Zn(2+)</name>
        <dbReference type="ChEBI" id="CHEBI:29105"/>
        <label>1</label>
        <note>catalytic</note>
    </ligand>
</feature>
<feature type="binding site" evidence="4">
    <location>
        <position position="198"/>
    </location>
    <ligand>
        <name>Zn(2+)</name>
        <dbReference type="ChEBI" id="CHEBI:29105"/>
        <label>2</label>
        <note>catalytic</note>
    </ligand>
</feature>
<dbReference type="GO" id="GO:0008237">
    <property type="term" value="F:metallopeptidase activity"/>
    <property type="evidence" value="ECO:0007669"/>
    <property type="project" value="UniProtKB-KW"/>
</dbReference>
<dbReference type="GO" id="GO:0005737">
    <property type="term" value="C:cytoplasm"/>
    <property type="evidence" value="ECO:0007669"/>
    <property type="project" value="UniProtKB-SubCell"/>
</dbReference>
<feature type="domain" description="Amidohydrolase-related" evidence="5">
    <location>
        <begin position="55"/>
        <end position="373"/>
    </location>
</feature>
<accession>V5WFK8</accession>
<evidence type="ECO:0000259" key="5">
    <source>
        <dbReference type="Pfam" id="PF01979"/>
    </source>
</evidence>
<feature type="binding site" evidence="3">
    <location>
        <position position="292"/>
    </location>
    <ligand>
        <name>substrate</name>
    </ligand>
</feature>
<comment type="cofactor">
    <cofactor evidence="1 4">
        <name>Zn(2+)</name>
        <dbReference type="ChEBI" id="CHEBI:29105"/>
    </cofactor>
    <text evidence="1 4">Binds 2 Zn(2+) ions per subunit.</text>
</comment>
<dbReference type="InterPro" id="IPR032466">
    <property type="entry name" value="Metal_Hydrolase"/>
</dbReference>
<feature type="active site" description="Proton acceptor" evidence="2">
    <location>
        <position position="288"/>
    </location>
</feature>
<dbReference type="HOGENOM" id="CLU_058216_0_0_12"/>
<feature type="binding site" evidence="3">
    <location>
        <position position="102"/>
    </location>
    <ligand>
        <name>substrate</name>
    </ligand>
</feature>
<reference evidence="6 7" key="1">
    <citation type="journal article" date="2015" name="Stand. Genomic Sci.">
        <title>Complete genome sequence and description of Salinispira pacifica gen. nov., sp. nov., a novel spirochaete isolated form a hypersaline microbial mat.</title>
        <authorList>
            <person name="Ben Hania W."/>
            <person name="Joseph M."/>
            <person name="Schumann P."/>
            <person name="Bunk B."/>
            <person name="Fiebig A."/>
            <person name="Sproer C."/>
            <person name="Klenk H.P."/>
            <person name="Fardeau M.L."/>
            <person name="Spring S."/>
        </authorList>
    </citation>
    <scope>NUCLEOTIDE SEQUENCE [LARGE SCALE GENOMIC DNA]</scope>
    <source>
        <strain evidence="6 7">L21-RPul-D2</strain>
    </source>
</reference>
<evidence type="ECO:0000256" key="1">
    <source>
        <dbReference type="PIRNR" id="PIRNR001238"/>
    </source>
</evidence>
<gene>
    <name evidence="6" type="ORF">L21SP2_1007</name>
</gene>